<sequence>MSTPEDISTGRLLPVLPVPSVTTHICHLLCSHAPALDDIPTTISDLSEKLARYDEEILKLRAHLNRVESDRATIQAHYNNCRGLLAPIWRLPSEILTKIFASCELAKQLASQHLCTVSQVCARWHGIAMGTPKLWDTITLPDIPW</sequence>
<dbReference type="AlphaFoldDB" id="A0AAD7MSB6"/>
<evidence type="ECO:0000259" key="2">
    <source>
        <dbReference type="PROSITE" id="PS50181"/>
    </source>
</evidence>
<name>A0AAD7MSB6_9AGAR</name>
<reference evidence="3" key="1">
    <citation type="submission" date="2023-03" db="EMBL/GenBank/DDBJ databases">
        <title>Massive genome expansion in bonnet fungi (Mycena s.s.) driven by repeated elements and novel gene families across ecological guilds.</title>
        <authorList>
            <consortium name="Lawrence Berkeley National Laboratory"/>
            <person name="Harder C.B."/>
            <person name="Miyauchi S."/>
            <person name="Viragh M."/>
            <person name="Kuo A."/>
            <person name="Thoen E."/>
            <person name="Andreopoulos B."/>
            <person name="Lu D."/>
            <person name="Skrede I."/>
            <person name="Drula E."/>
            <person name="Henrissat B."/>
            <person name="Morin E."/>
            <person name="Kohler A."/>
            <person name="Barry K."/>
            <person name="LaButti K."/>
            <person name="Morin E."/>
            <person name="Salamov A."/>
            <person name="Lipzen A."/>
            <person name="Mereny Z."/>
            <person name="Hegedus B."/>
            <person name="Baldrian P."/>
            <person name="Stursova M."/>
            <person name="Weitz H."/>
            <person name="Taylor A."/>
            <person name="Grigoriev I.V."/>
            <person name="Nagy L.G."/>
            <person name="Martin F."/>
            <person name="Kauserud H."/>
        </authorList>
    </citation>
    <scope>NUCLEOTIDE SEQUENCE</scope>
    <source>
        <strain evidence="3">CBHHK188m</strain>
    </source>
</reference>
<evidence type="ECO:0000313" key="4">
    <source>
        <dbReference type="Proteomes" id="UP001215280"/>
    </source>
</evidence>
<proteinExistence type="predicted"/>
<gene>
    <name evidence="3" type="ORF">DFH07DRAFT_994465</name>
</gene>
<keyword evidence="1" id="KW-0175">Coiled coil</keyword>
<dbReference type="EMBL" id="JARJLG010000195">
    <property type="protein sequence ID" value="KAJ7729826.1"/>
    <property type="molecule type" value="Genomic_DNA"/>
</dbReference>
<dbReference type="SUPFAM" id="SSF81383">
    <property type="entry name" value="F-box domain"/>
    <property type="match status" value="1"/>
</dbReference>
<feature type="non-terminal residue" evidence="3">
    <location>
        <position position="145"/>
    </location>
</feature>
<comment type="caution">
    <text evidence="3">The sequence shown here is derived from an EMBL/GenBank/DDBJ whole genome shotgun (WGS) entry which is preliminary data.</text>
</comment>
<evidence type="ECO:0000256" key="1">
    <source>
        <dbReference type="SAM" id="Coils"/>
    </source>
</evidence>
<evidence type="ECO:0000313" key="3">
    <source>
        <dbReference type="EMBL" id="KAJ7729826.1"/>
    </source>
</evidence>
<dbReference type="InterPro" id="IPR036047">
    <property type="entry name" value="F-box-like_dom_sf"/>
</dbReference>
<organism evidence="3 4">
    <name type="scientific">Mycena maculata</name>
    <dbReference type="NCBI Taxonomy" id="230809"/>
    <lineage>
        <taxon>Eukaryota</taxon>
        <taxon>Fungi</taxon>
        <taxon>Dikarya</taxon>
        <taxon>Basidiomycota</taxon>
        <taxon>Agaricomycotina</taxon>
        <taxon>Agaricomycetes</taxon>
        <taxon>Agaricomycetidae</taxon>
        <taxon>Agaricales</taxon>
        <taxon>Marasmiineae</taxon>
        <taxon>Mycenaceae</taxon>
        <taxon>Mycena</taxon>
    </lineage>
</organism>
<dbReference type="Gene3D" id="1.20.1280.50">
    <property type="match status" value="1"/>
</dbReference>
<feature type="coiled-coil region" evidence="1">
    <location>
        <begin position="43"/>
        <end position="70"/>
    </location>
</feature>
<feature type="domain" description="F-box" evidence="2">
    <location>
        <begin position="85"/>
        <end position="138"/>
    </location>
</feature>
<dbReference type="Proteomes" id="UP001215280">
    <property type="component" value="Unassembled WGS sequence"/>
</dbReference>
<dbReference type="PROSITE" id="PS50181">
    <property type="entry name" value="FBOX"/>
    <property type="match status" value="1"/>
</dbReference>
<keyword evidence="4" id="KW-1185">Reference proteome</keyword>
<dbReference type="InterPro" id="IPR001810">
    <property type="entry name" value="F-box_dom"/>
</dbReference>
<protein>
    <recommendedName>
        <fullName evidence="2">F-box domain-containing protein</fullName>
    </recommendedName>
</protein>
<accession>A0AAD7MSB6</accession>
<dbReference type="Pfam" id="PF12937">
    <property type="entry name" value="F-box-like"/>
    <property type="match status" value="1"/>
</dbReference>